<dbReference type="SUPFAM" id="SSF48439">
    <property type="entry name" value="Protein prenylyltransferase"/>
    <property type="match status" value="1"/>
</dbReference>
<dbReference type="PANTHER" id="PTHR11129">
    <property type="entry name" value="PROTEIN FARNESYLTRANSFERASE ALPHA SUBUNIT/RAB GERANYLGERANYL TRANSFERASE ALPHA SUBUNIT"/>
    <property type="match status" value="1"/>
</dbReference>
<comment type="similarity">
    <text evidence="1">Belongs to the protein prenyltransferase subunit alpha family.</text>
</comment>
<dbReference type="eggNOG" id="ENOG502S6DV">
    <property type="taxonomic scope" value="Eukaryota"/>
</dbReference>
<dbReference type="GO" id="GO:0008318">
    <property type="term" value="F:protein prenyltransferase activity"/>
    <property type="evidence" value="ECO:0007669"/>
    <property type="project" value="InterPro"/>
</dbReference>
<evidence type="ECO:0000256" key="2">
    <source>
        <dbReference type="ARBA" id="ARBA00022602"/>
    </source>
</evidence>
<dbReference type="HOGENOM" id="CLU_044597_1_0_1"/>
<keyword evidence="2" id="KW-0637">Prenyltransferase</keyword>
<dbReference type="GeneID" id="25977918"/>
<dbReference type="PANTHER" id="PTHR11129:SF3">
    <property type="entry name" value="PROTEIN PRENYLTRANSFERASE ALPHA SUBUNIT REPEAT-CONTAINING PROTEIN 1"/>
    <property type="match status" value="1"/>
</dbReference>
<protein>
    <recommendedName>
        <fullName evidence="7">Protein prenyltransferase</fullName>
    </recommendedName>
</protein>
<keyword evidence="3" id="KW-0808">Transferase</keyword>
<evidence type="ECO:0000256" key="4">
    <source>
        <dbReference type="ARBA" id="ARBA00022737"/>
    </source>
</evidence>
<reference evidence="5 6" key="1">
    <citation type="journal article" date="2011" name="Proc. Natl. Acad. Sci. U.S.A.">
        <title>Genome and transcriptome analyses of the mountain pine beetle-fungal symbiont Grosmannia clavigera, a lodgepole pine pathogen.</title>
        <authorList>
            <person name="DiGuistini S."/>
            <person name="Wang Y."/>
            <person name="Liao N.Y."/>
            <person name="Taylor G."/>
            <person name="Tanguay P."/>
            <person name="Feau N."/>
            <person name="Henrissat B."/>
            <person name="Chan S.K."/>
            <person name="Hesse-Orce U."/>
            <person name="Alamouti S.M."/>
            <person name="Tsui C.K.M."/>
            <person name="Docking R.T."/>
            <person name="Levasseur A."/>
            <person name="Haridas S."/>
            <person name="Robertson G."/>
            <person name="Birol I."/>
            <person name="Holt R.A."/>
            <person name="Marra M.A."/>
            <person name="Hamelin R.C."/>
            <person name="Hirst M."/>
            <person name="Jones S.J.M."/>
            <person name="Bohlmann J."/>
            <person name="Breuil C."/>
        </authorList>
    </citation>
    <scope>NUCLEOTIDE SEQUENCE [LARGE SCALE GENOMIC DNA]</scope>
    <source>
        <strain evidence="6">kw1407 / UAMH 11150</strain>
    </source>
</reference>
<dbReference type="EMBL" id="GL630006">
    <property type="protein sequence ID" value="EFW98828.1"/>
    <property type="molecule type" value="Genomic_DNA"/>
</dbReference>
<dbReference type="Pfam" id="PF01239">
    <property type="entry name" value="PPTA"/>
    <property type="match status" value="1"/>
</dbReference>
<dbReference type="GO" id="GO:0005737">
    <property type="term" value="C:cytoplasm"/>
    <property type="evidence" value="ECO:0007669"/>
    <property type="project" value="TreeGrafter"/>
</dbReference>
<proteinExistence type="inferred from homology"/>
<dbReference type="RefSeq" id="XP_014168311.1">
    <property type="nucleotide sequence ID" value="XM_014312836.1"/>
</dbReference>
<dbReference type="OrthoDB" id="5358702at2759"/>
<keyword evidence="4" id="KW-0677">Repeat</keyword>
<evidence type="ECO:0000313" key="6">
    <source>
        <dbReference type="Proteomes" id="UP000007796"/>
    </source>
</evidence>
<dbReference type="InParanoid" id="F0XTN3"/>
<evidence type="ECO:0000256" key="3">
    <source>
        <dbReference type="ARBA" id="ARBA00022679"/>
    </source>
</evidence>
<dbReference type="InterPro" id="IPR002088">
    <property type="entry name" value="Prenyl_trans_a"/>
</dbReference>
<evidence type="ECO:0000313" key="5">
    <source>
        <dbReference type="EMBL" id="EFW98828.1"/>
    </source>
</evidence>
<dbReference type="Proteomes" id="UP000007796">
    <property type="component" value="Unassembled WGS sequence"/>
</dbReference>
<gene>
    <name evidence="5" type="ORF">CMQ_4680</name>
</gene>
<sequence>MSRALDKETVAALQLGDPTAAYRAIAGVLTQPSSSPSDELLDIEFLGRGHTLSDVPSDGDSNSNFFLRDGNSVAILKLALVQAFFVARRILQQYQGTTAANADNASTSPSSLDDIMAATAVILLFDPEHLTAANTRKRIILSSHAATTRGFLLAAECRLVDSLLTSHLHRHTKSPTLWSHRRWLVALHDHQAQACHRDVVDVIMVAAVRHPRNYYAWDHARWLVTTLRGDDVDAAVAALLPPVHDWCFRHHDDTSGWSFLLFLLSKTVVVTVLDETLSQVLHMTASLHWTGESVWVFLRTAAAAAAAAAANRQEKTGISDPTDSCDRLRQTAHALQTSTGLDPRSQDWRVLQQAQDWSLDQAATGPQGPGLPDHATAPPEHQTLARFGDKMGQPSRAWLSHRDGKSVVPTLVTVGAVTGVATYVRRQLMRESQAFDRYFSTYNTPESEASRKRVFEGASEDPRTSLMNILGWKKE</sequence>
<accession>F0XTN3</accession>
<organism evidence="6">
    <name type="scientific">Grosmannia clavigera (strain kw1407 / UAMH 11150)</name>
    <name type="common">Blue stain fungus</name>
    <name type="synonym">Graphiocladiella clavigera</name>
    <dbReference type="NCBI Taxonomy" id="655863"/>
    <lineage>
        <taxon>Eukaryota</taxon>
        <taxon>Fungi</taxon>
        <taxon>Dikarya</taxon>
        <taxon>Ascomycota</taxon>
        <taxon>Pezizomycotina</taxon>
        <taxon>Sordariomycetes</taxon>
        <taxon>Sordariomycetidae</taxon>
        <taxon>Ophiostomatales</taxon>
        <taxon>Ophiostomataceae</taxon>
        <taxon>Leptographium</taxon>
    </lineage>
</organism>
<keyword evidence="6" id="KW-1185">Reference proteome</keyword>
<evidence type="ECO:0008006" key="7">
    <source>
        <dbReference type="Google" id="ProtNLM"/>
    </source>
</evidence>
<name>F0XTN3_GROCL</name>
<evidence type="ECO:0000256" key="1">
    <source>
        <dbReference type="ARBA" id="ARBA00006734"/>
    </source>
</evidence>
<dbReference type="AlphaFoldDB" id="F0XTN3"/>
<dbReference type="Gene3D" id="1.25.40.120">
    <property type="entry name" value="Protein prenylyltransferase"/>
    <property type="match status" value="1"/>
</dbReference>